<dbReference type="InterPro" id="IPR001173">
    <property type="entry name" value="Glyco_trans_2-like"/>
</dbReference>
<organism evidence="6 7">
    <name type="scientific">Flavimaricola marinus</name>
    <dbReference type="NCBI Taxonomy" id="1819565"/>
    <lineage>
        <taxon>Bacteria</taxon>
        <taxon>Pseudomonadati</taxon>
        <taxon>Pseudomonadota</taxon>
        <taxon>Alphaproteobacteria</taxon>
        <taxon>Rhodobacterales</taxon>
        <taxon>Paracoccaceae</taxon>
        <taxon>Flavimaricola</taxon>
    </lineage>
</organism>
<evidence type="ECO:0000256" key="1">
    <source>
        <dbReference type="ARBA" id="ARBA00006739"/>
    </source>
</evidence>
<accession>A0A238LK29</accession>
<evidence type="ECO:0000313" key="7">
    <source>
        <dbReference type="Proteomes" id="UP000201613"/>
    </source>
</evidence>
<reference evidence="6 7" key="1">
    <citation type="submission" date="2017-05" db="EMBL/GenBank/DDBJ databases">
        <authorList>
            <person name="Song R."/>
            <person name="Chenine A.L."/>
            <person name="Ruprecht R.M."/>
        </authorList>
    </citation>
    <scope>NUCLEOTIDE SEQUENCE [LARGE SCALE GENOMIC DNA]</scope>
    <source>
        <strain evidence="6 7">CECT 8899</strain>
    </source>
</reference>
<dbReference type="InterPro" id="IPR029044">
    <property type="entry name" value="Nucleotide-diphossugar_trans"/>
</dbReference>
<dbReference type="GO" id="GO:0016757">
    <property type="term" value="F:glycosyltransferase activity"/>
    <property type="evidence" value="ECO:0007669"/>
    <property type="project" value="UniProtKB-KW"/>
</dbReference>
<sequence>MTDSPVPQLDDTDASDRPAQVGRLGHRAITLSHDTNRIGLSQGLDLTWKAPGIPAGPDGVTADVGKADGVDLVRFGLPGNLGWVRLNLTLDRPGTETPMLLAVRALVRIGTADVQTDVPLVQPALSWIKRTTGSAEVIGSTAAKLPLHTPDWHLIEAQLLCAPDSDSHQIGLILQLPDSAQVDLGPLQTAWFDADPATGELARQIAEQPAAPVQPFRISPLAEGPSGEIVGQTLAAPFTATAGLSGTSLTGQVLADAPPEVVLRLGDAEQRLALGHGAGLSVPLSDELCVPYGFNVPLVQLLARANGPLTDVTCHLPADDAGLSAPFARIPLPAAYGGLLTRQPETGTAETAAVSLFHTPPQSGPDPYRKLLYRAMTDTDARPGDLDDAIGRLEASDRPAPPVVLHLHGIAHVLAPAADAVEAELLRRDYVDRLGYFAHLGGIILWTIDSPLPEQTLFEPVWHALGQDIADLARIVHVHSNAARARVTALWQIPPDRMLVAAHPSYLDHYPDYVSRHEARVRLGLEDATGPVFLLQGRLSPDKGIDDLIAAFAILRKSQPDAWLVIMGETAPPLRKGELNRSYGTLPNVRVVETTVADTTLQWYYRAADWAVLPYRDVMTPKALICAMSFGLPVVAPDLGAIPDLVTPGVTGILYPSDTGDHITPLAAAMAEAAALPAPQVQAMGEAATGAITPHSRTVLANALSTAIAQAWPGETVEIAFDDRPREARLMGAAFPPSQPARTAVIILNYGHADDTARLIGTLRDGTDTDFDVYVVDNCSPNLSEFDLVTRFPKAHILRLPENLGYAGGNNAALRLIADLPYQFVWILNPDMVVPPKALSQHIAAAQDHPQTNIFGPALLRGGAAPRLASAGSYISLVDGLSTGHLYAGDLPEVLPKDPFEAEFITGAAVFLRASALAEIGTIPEDYFLYFEETAWLIAAKAKGHRALVLPHIRLAHHKRSEDGDLPAPYFYYYYIRNALIFSGRIGTDADVRATAARLKTDFIATWTARITTSRPDRAAFYDLLARTALADGLAGKTGPVDLIAMELASVGLPDKNSPVPDPDPAELASCTAILTPDGALVGQIALTPETTRAPCTITALLDGRIVGHTRAVRFQPALLRGTAQMHSFEMALPDAARSGSGHRLAFYVNGYPAHRQGAAMQRFVSRPAPALDGGLTELTRHICHGWLVDSSDPDQPLMAEIVHDGQVVGRGRADRPHAGAENGGFAIRLPRAFAEAGPHRLHLRRAGQTASLADAALSDSGLGTRKTAVAPPHAALRALAYGQTLWFGSNDPASQPITRYMQAAGKALRMADDLGSTPLVSVIMPVRNRPGAAVRALRSVQAQRYPMWELILVDDASTDTTLSQLETEIQASNDSRITLLRRATQGGAAAARNTGLARAHGEVIAWLDSDDHWDPDYLSVMTAALLQTRSKDKPGPEAVYCGTWLAQTDPTVPVAEQSADTAQEIIGLRLPPPSLALIENDDVIALSSLVHRRSLIDRLGGFDADLRRYSGWDLVLRASETALPHPVQAALVTRTLGPDSLTETEPEAAALAQINIRTARRGGGAGQTHASPETPPAPARRSDPARPVDVVLRATEASDPEALRRRIETVWLSLRPDAGQRLIVQVGPDMIAALTDLDQQGLLLRQVAGKPNGLNGIKDALACRRPSAALAILEPSTLVQAGWLAALSHAQTKVPQAGMLLTRQVLPGRSGAARRHVPAARPQRDVCITVSADLDNLLDPQLDPADGLMSLTGFDPFCTYIPADVANRLPVPDKGAHSQLDHVTLIREWADFTRLHLNRPLVYCPRAHAFQMPI</sequence>
<evidence type="ECO:0000259" key="5">
    <source>
        <dbReference type="Pfam" id="PF00535"/>
    </source>
</evidence>
<evidence type="ECO:0000313" key="6">
    <source>
        <dbReference type="EMBL" id="SMY09316.1"/>
    </source>
</evidence>
<dbReference type="Gene3D" id="3.40.50.2000">
    <property type="entry name" value="Glycogen Phosphorylase B"/>
    <property type="match status" value="1"/>
</dbReference>
<dbReference type="CDD" id="cd04186">
    <property type="entry name" value="GT_2_like_c"/>
    <property type="match status" value="1"/>
</dbReference>
<dbReference type="PANTHER" id="PTHR43179:SF12">
    <property type="entry name" value="GALACTOFURANOSYLTRANSFERASE GLFT2"/>
    <property type="match status" value="1"/>
</dbReference>
<dbReference type="CDD" id="cd03801">
    <property type="entry name" value="GT4_PimA-like"/>
    <property type="match status" value="1"/>
</dbReference>
<dbReference type="SUPFAM" id="SSF53756">
    <property type="entry name" value="UDP-Glycosyltransferase/glycogen phosphorylase"/>
    <property type="match status" value="1"/>
</dbReference>
<dbReference type="OrthoDB" id="6653642at2"/>
<evidence type="ECO:0000256" key="2">
    <source>
        <dbReference type="ARBA" id="ARBA00022676"/>
    </source>
</evidence>
<dbReference type="Pfam" id="PF13692">
    <property type="entry name" value="Glyco_trans_1_4"/>
    <property type="match status" value="1"/>
</dbReference>
<dbReference type="EC" id="2.4.1.305" evidence="6"/>
<dbReference type="RefSeq" id="WP_093993503.1">
    <property type="nucleotide sequence ID" value="NZ_FXZK01000008.1"/>
</dbReference>
<dbReference type="SUPFAM" id="SSF53448">
    <property type="entry name" value="Nucleotide-diphospho-sugar transferases"/>
    <property type="match status" value="2"/>
</dbReference>
<feature type="domain" description="Glycosyltransferase 2-like" evidence="5">
    <location>
        <begin position="745"/>
        <end position="862"/>
    </location>
</feature>
<keyword evidence="2 6" id="KW-0328">Glycosyltransferase</keyword>
<keyword evidence="3 6" id="KW-0808">Transferase</keyword>
<feature type="domain" description="Glycosyltransferase 2-like" evidence="5">
    <location>
        <begin position="1322"/>
        <end position="1429"/>
    </location>
</feature>
<evidence type="ECO:0000256" key="4">
    <source>
        <dbReference type="SAM" id="MobiDB-lite"/>
    </source>
</evidence>
<feature type="region of interest" description="Disordered" evidence="4">
    <location>
        <begin position="1562"/>
        <end position="1587"/>
    </location>
</feature>
<feature type="region of interest" description="Disordered" evidence="4">
    <location>
        <begin position="1"/>
        <end position="22"/>
    </location>
</feature>
<dbReference type="Pfam" id="PF00535">
    <property type="entry name" value="Glycos_transf_2"/>
    <property type="match status" value="2"/>
</dbReference>
<dbReference type="PANTHER" id="PTHR43179">
    <property type="entry name" value="RHAMNOSYLTRANSFERASE WBBL"/>
    <property type="match status" value="1"/>
</dbReference>
<dbReference type="EMBL" id="FXZK01000008">
    <property type="protein sequence ID" value="SMY09316.1"/>
    <property type="molecule type" value="Genomic_DNA"/>
</dbReference>
<keyword evidence="7" id="KW-1185">Reference proteome</keyword>
<gene>
    <name evidence="6" type="primary">wfgD</name>
    <name evidence="6" type="ORF">LOM8899_03481</name>
</gene>
<dbReference type="Gene3D" id="3.90.550.10">
    <property type="entry name" value="Spore Coat Polysaccharide Biosynthesis Protein SpsA, Chain A"/>
    <property type="match status" value="2"/>
</dbReference>
<evidence type="ECO:0000256" key="3">
    <source>
        <dbReference type="ARBA" id="ARBA00022679"/>
    </source>
</evidence>
<comment type="similarity">
    <text evidence="1">Belongs to the glycosyltransferase 2 family.</text>
</comment>
<dbReference type="Proteomes" id="UP000201613">
    <property type="component" value="Unassembled WGS sequence"/>
</dbReference>
<name>A0A238LK29_9RHOB</name>
<proteinExistence type="inferred from homology"/>
<protein>
    <submittedName>
        <fullName evidence="6">UDP-Glc:alpha-D-GlcNAc-diphosphoundecaprenol beta-1,3-glucosyltransferase WfgD</fullName>
        <ecNumber evidence="6">2.4.1.305</ecNumber>
    </submittedName>
</protein>